<dbReference type="EMBL" id="RAHX01000001">
    <property type="protein sequence ID" value="RJY09457.1"/>
    <property type="molecule type" value="Genomic_DNA"/>
</dbReference>
<name>A0A419RUI6_9SPHN</name>
<keyword evidence="2" id="KW-1185">Reference proteome</keyword>
<protein>
    <submittedName>
        <fullName evidence="1">FkbM family methyltransferase</fullName>
    </submittedName>
</protein>
<dbReference type="PANTHER" id="PTHR32026">
    <property type="entry name" value="METHYLTRANSFERASE-LIKE PROTEIN 24"/>
    <property type="match status" value="1"/>
</dbReference>
<keyword evidence="1" id="KW-0808">Transferase</keyword>
<proteinExistence type="predicted"/>
<reference evidence="1 2" key="1">
    <citation type="journal article" date="2017" name="Int. J. Syst. Evol. Microbiol.">
        <title>Erythrobacter aquimixticola sp. nov., isolated from the junction between the ocean and a freshwater spring.</title>
        <authorList>
            <person name="Park S."/>
            <person name="Jung Y.T."/>
            <person name="Choi S.J."/>
            <person name="Yoon J.H."/>
        </authorList>
    </citation>
    <scope>NUCLEOTIDE SEQUENCE [LARGE SCALE GENOMIC DNA]</scope>
    <source>
        <strain evidence="1 2">JSSK-14</strain>
    </source>
</reference>
<dbReference type="Proteomes" id="UP000285232">
    <property type="component" value="Unassembled WGS sequence"/>
</dbReference>
<dbReference type="InterPro" id="IPR029063">
    <property type="entry name" value="SAM-dependent_MTases_sf"/>
</dbReference>
<keyword evidence="1" id="KW-0489">Methyltransferase</keyword>
<evidence type="ECO:0000313" key="2">
    <source>
        <dbReference type="Proteomes" id="UP000285232"/>
    </source>
</evidence>
<dbReference type="RefSeq" id="WP_120048466.1">
    <property type="nucleotide sequence ID" value="NZ_RAHX01000001.1"/>
</dbReference>
<dbReference type="GO" id="GO:0008168">
    <property type="term" value="F:methyltransferase activity"/>
    <property type="evidence" value="ECO:0007669"/>
    <property type="project" value="UniProtKB-KW"/>
</dbReference>
<sequence length="214" mass="24630">MAARAWLRTQLKKSDAKIARFGEGHASWWVLAETAPGAVAYCGGVGLDATYDFALADKMALEVHSFDPTPTSVEYMQRSNAGRVCFHPWGFLDRDDKVRFHAPTDPRHANWFVENLHRTDAFFEADCFTIETAMEKLGHSKIELLKIDIEGSWARVLTDMLEKGIFPNQLCVEFDSPAPIWSVMKIVKRLHAEEYQLVRRSKENCFFIRRMPRY</sequence>
<comment type="caution">
    <text evidence="1">The sequence shown here is derived from an EMBL/GenBank/DDBJ whole genome shotgun (WGS) entry which is preliminary data.</text>
</comment>
<dbReference type="InterPro" id="IPR006342">
    <property type="entry name" value="FkbM_mtfrase"/>
</dbReference>
<dbReference type="SUPFAM" id="SSF53335">
    <property type="entry name" value="S-adenosyl-L-methionine-dependent methyltransferases"/>
    <property type="match status" value="1"/>
</dbReference>
<dbReference type="Gene3D" id="3.40.50.150">
    <property type="entry name" value="Vaccinia Virus protein VP39"/>
    <property type="match status" value="1"/>
</dbReference>
<accession>A0A419RUI6</accession>
<dbReference type="OrthoDB" id="5679686at2"/>
<organism evidence="1 2">
    <name type="scientific">Aurantiacibacter aquimixticola</name>
    <dbReference type="NCBI Taxonomy" id="1958945"/>
    <lineage>
        <taxon>Bacteria</taxon>
        <taxon>Pseudomonadati</taxon>
        <taxon>Pseudomonadota</taxon>
        <taxon>Alphaproteobacteria</taxon>
        <taxon>Sphingomonadales</taxon>
        <taxon>Erythrobacteraceae</taxon>
        <taxon>Aurantiacibacter</taxon>
    </lineage>
</organism>
<dbReference type="AlphaFoldDB" id="A0A419RUI6"/>
<dbReference type="GO" id="GO:0032259">
    <property type="term" value="P:methylation"/>
    <property type="evidence" value="ECO:0007669"/>
    <property type="project" value="UniProtKB-KW"/>
</dbReference>
<dbReference type="NCBIfam" id="TIGR01444">
    <property type="entry name" value="fkbM_fam"/>
    <property type="match status" value="1"/>
</dbReference>
<evidence type="ECO:0000313" key="1">
    <source>
        <dbReference type="EMBL" id="RJY09457.1"/>
    </source>
</evidence>
<dbReference type="InterPro" id="IPR026913">
    <property type="entry name" value="METTL24"/>
</dbReference>
<gene>
    <name evidence="1" type="ORF">D6201_08890</name>
</gene>